<evidence type="ECO:0000256" key="9">
    <source>
        <dbReference type="ARBA" id="ARBA00023136"/>
    </source>
</evidence>
<keyword evidence="3" id="KW-0479">Metal-binding</keyword>
<evidence type="ECO:0000256" key="10">
    <source>
        <dbReference type="SAM" id="MobiDB-lite"/>
    </source>
</evidence>
<dbReference type="SUPFAM" id="SSF56784">
    <property type="entry name" value="HAD-like"/>
    <property type="match status" value="1"/>
</dbReference>
<evidence type="ECO:0000256" key="4">
    <source>
        <dbReference type="ARBA" id="ARBA00022741"/>
    </source>
</evidence>
<dbReference type="SFLD" id="SFLDS00003">
    <property type="entry name" value="Haloacid_Dehalogenase"/>
    <property type="match status" value="1"/>
</dbReference>
<dbReference type="SFLD" id="SFLDF00027">
    <property type="entry name" value="p-type_atpase"/>
    <property type="match status" value="1"/>
</dbReference>
<sequence length="1426" mass="149040">MTNSIPGSLRPLGWLQRGSACCMPYSCRARPVCTRPEPAGQRRSCLTMLSGSSRGGLLPPRAMPRRSGVHASSSGVAPCPMRRGATGLCGALPRREPTPRRASSVRGQRHSVDVDNVRPSSSRMPSTGQQEQEEEQQLEQDAGARARGAAPSSVGEPAASLVQSPQGGGASLFGVSCVELVAMVERAFSSEVVDTVDVGWWSQQLGVRLSDGLDPSDATDRQARIATFGSNRLPPPRLVSLFELVLEAFQDPTVVLLSLAGTLSLALQLATPSGENTDWIEGAAILVAVVIVVGVGSVTNYQKEAKFRQLNDVKDDIQVRVVRGARETSISVFELLVGDVVLVETGDIVPTDGLLFSGGPLRVDESHMTGEADDVSKSPSVDPLLLSGSKVQEGFGRMLVVAVGPNSQQGKINRMVMEGAQTSDRSSDLSDATSGTLSTSTGSTDAEEQAAGGGQVLARRSSFLVDKLDQLAQQIGNFGILAAGAVLLVNWGRDALHLKDAGLDIMDIANVQTFLDDFITSVTVLVVAVPEGLPLAVTLALAFSVQRMLQDNNLVRHLDACETMACATTVCTDKTGTLTQNAMSVVRLWMGGRRLSVKRYRLDGASAGGSMSPVTAGDSDSDVGRSDADCFCPASFNTATLVSLDDALSLNSSSSGTDSGDVEASCSGRRAELSPLLQELVTANVLVNSTASSVYNEEGARERRGNRTECALLEFVQGLRGTAGQAAKNVVLQVFPFTSERKCMSTLVLVDHASEPHSMYDNSAASASSMDFAVLNTSERSEVAYDKVACRLHVKGAADILLGRCQSQVDASGQVVPLSDQQRQELIENSGEKEGLRMLALAYRDLRVPMQAMYATENLPRDELEEDLVLVGLVGLQDPLREDVSHAIAQCQRAGICVRMLTGDNARTAASIAVQSGILSQGTDIDGVVADAATLTAAARTWHAQQASALAGAGVSTVDGSGLAPSRAPTSMIREAVGAVVAAAGPGASTSSGSGSSFGDTTLKEASSRVGLANGVSSSSSYLVDRASAVMSPSQSHWLRQLPSLPGVLVVEGQQLRSMVIGPDGRLDEYAFSVLWPKLRVVGRCSPQDKYLLVTALKTLREKSGAQGSGGSAAGVATVTLGDTLLLADGVAPVHEVVAMTGDGTNDAPALSAADVGFAMNSGTSIAKDAADILIMDDSFSSIVNAVKWGRNVYASITKFLQFQLTANVVAVTTACMGALALQDSPLSAVQMLWVNLIMDSLASLALATQEPTDAMLDQAPSSTSAPLINPTVLKHVGGQAVFQLSVLLGLVFQGSTLLGIDHDTNNTIVFNTFVLMQLFNQFNCRKVSDEPDVLEGVAEHPLFLGIVAAEALLQVVIIEAGGAAFQTVPLSASQWGMCTGIGATTLLVRRLLVGINMDGDGGSGGNATLPVPTRAAVATTSVGRA</sequence>
<dbReference type="Gene3D" id="3.40.1110.10">
    <property type="entry name" value="Calcium-transporting ATPase, cytoplasmic domain N"/>
    <property type="match status" value="1"/>
</dbReference>
<dbReference type="SUPFAM" id="SSF81665">
    <property type="entry name" value="Calcium ATPase, transmembrane domain M"/>
    <property type="match status" value="1"/>
</dbReference>
<dbReference type="InterPro" id="IPR004014">
    <property type="entry name" value="ATPase_P-typ_cation-transptr_N"/>
</dbReference>
<dbReference type="Pfam" id="PF13246">
    <property type="entry name" value="Cation_ATPase"/>
    <property type="match status" value="2"/>
</dbReference>
<evidence type="ECO:0000256" key="3">
    <source>
        <dbReference type="ARBA" id="ARBA00022723"/>
    </source>
</evidence>
<evidence type="ECO:0000256" key="2">
    <source>
        <dbReference type="ARBA" id="ARBA00022692"/>
    </source>
</evidence>
<dbReference type="GO" id="GO:0046872">
    <property type="term" value="F:metal ion binding"/>
    <property type="evidence" value="ECO:0007669"/>
    <property type="project" value="UniProtKB-KW"/>
</dbReference>
<keyword evidence="8" id="KW-1133">Transmembrane helix</keyword>
<dbReference type="Pfam" id="PF00122">
    <property type="entry name" value="E1-E2_ATPase"/>
    <property type="match status" value="1"/>
</dbReference>
<dbReference type="InterPro" id="IPR036412">
    <property type="entry name" value="HAD-like_sf"/>
</dbReference>
<evidence type="ECO:0000256" key="7">
    <source>
        <dbReference type="ARBA" id="ARBA00022967"/>
    </source>
</evidence>
<dbReference type="InterPro" id="IPR059000">
    <property type="entry name" value="ATPase_P-type_domA"/>
</dbReference>
<dbReference type="Gene3D" id="1.20.1110.10">
    <property type="entry name" value="Calcium-transporting ATPase, transmembrane domain"/>
    <property type="match status" value="2"/>
</dbReference>
<dbReference type="PANTHER" id="PTHR24093">
    <property type="entry name" value="CATION TRANSPORTING ATPASE"/>
    <property type="match status" value="1"/>
</dbReference>
<comment type="subcellular location">
    <subcellularLocation>
        <location evidence="1">Endomembrane system</location>
        <topology evidence="1">Multi-pass membrane protein</topology>
    </subcellularLocation>
</comment>
<dbReference type="InterPro" id="IPR018303">
    <property type="entry name" value="ATPase_P-typ_P_site"/>
</dbReference>
<dbReference type="SUPFAM" id="SSF81660">
    <property type="entry name" value="Metal cation-transporting ATPase, ATP-binding domain N"/>
    <property type="match status" value="1"/>
</dbReference>
<keyword evidence="5" id="KW-0067">ATP-binding</keyword>
<dbReference type="SMART" id="SM00831">
    <property type="entry name" value="Cation_ATPase_N"/>
    <property type="match status" value="1"/>
</dbReference>
<name>A0A7R9V408_9CHLO</name>
<keyword evidence="4" id="KW-0547">Nucleotide-binding</keyword>
<dbReference type="GO" id="GO:0005886">
    <property type="term" value="C:plasma membrane"/>
    <property type="evidence" value="ECO:0007669"/>
    <property type="project" value="TreeGrafter"/>
</dbReference>
<dbReference type="InterPro" id="IPR006068">
    <property type="entry name" value="ATPase_P-typ_cation-transptr_C"/>
</dbReference>
<dbReference type="Gene3D" id="2.70.150.10">
    <property type="entry name" value="Calcium-transporting ATPase, cytoplasmic transduction domain A"/>
    <property type="match status" value="1"/>
</dbReference>
<evidence type="ECO:0000259" key="11">
    <source>
        <dbReference type="SMART" id="SM00831"/>
    </source>
</evidence>
<dbReference type="InterPro" id="IPR008250">
    <property type="entry name" value="ATPase_P-typ_transduc_dom_A_sf"/>
</dbReference>
<dbReference type="GO" id="GO:0016887">
    <property type="term" value="F:ATP hydrolysis activity"/>
    <property type="evidence" value="ECO:0007669"/>
    <property type="project" value="InterPro"/>
</dbReference>
<accession>A0A7R9V408</accession>
<dbReference type="Pfam" id="PF00690">
    <property type="entry name" value="Cation_ATPase_N"/>
    <property type="match status" value="1"/>
</dbReference>
<protein>
    <recommendedName>
        <fullName evidence="11">Cation-transporting P-type ATPase N-terminal domain-containing protein</fullName>
    </recommendedName>
</protein>
<keyword evidence="2" id="KW-0812">Transmembrane</keyword>
<evidence type="ECO:0000256" key="6">
    <source>
        <dbReference type="ARBA" id="ARBA00022842"/>
    </source>
</evidence>
<dbReference type="PANTHER" id="PTHR24093:SF369">
    <property type="entry name" value="CALCIUM-TRANSPORTING ATPASE"/>
    <property type="match status" value="1"/>
</dbReference>
<dbReference type="Gene3D" id="3.40.50.1000">
    <property type="entry name" value="HAD superfamily/HAD-like"/>
    <property type="match status" value="1"/>
</dbReference>
<dbReference type="InterPro" id="IPR044492">
    <property type="entry name" value="P_typ_ATPase_HD_dom"/>
</dbReference>
<dbReference type="FunFam" id="2.70.150.10:FF:000029">
    <property type="entry name" value="Calcium-transporting ATPase"/>
    <property type="match status" value="1"/>
</dbReference>
<dbReference type="SUPFAM" id="SSF81653">
    <property type="entry name" value="Calcium ATPase, transduction domain A"/>
    <property type="match status" value="1"/>
</dbReference>
<feature type="compositionally biased region" description="Low complexity" evidence="10">
    <location>
        <begin position="429"/>
        <end position="444"/>
    </location>
</feature>
<dbReference type="GO" id="GO:0012505">
    <property type="term" value="C:endomembrane system"/>
    <property type="evidence" value="ECO:0007669"/>
    <property type="project" value="UniProtKB-SubCell"/>
</dbReference>
<organism evidence="12">
    <name type="scientific">Chlamydomonas euryale</name>
    <dbReference type="NCBI Taxonomy" id="1486919"/>
    <lineage>
        <taxon>Eukaryota</taxon>
        <taxon>Viridiplantae</taxon>
        <taxon>Chlorophyta</taxon>
        <taxon>core chlorophytes</taxon>
        <taxon>Chlorophyceae</taxon>
        <taxon>CS clade</taxon>
        <taxon>Chlamydomonadales</taxon>
        <taxon>Chlamydomonadaceae</taxon>
        <taxon>Chlamydomonas</taxon>
    </lineage>
</organism>
<dbReference type="PRINTS" id="PR00119">
    <property type="entry name" value="CATATPASE"/>
</dbReference>
<dbReference type="EMBL" id="HBEC01005093">
    <property type="protein sequence ID" value="CAD8282273.1"/>
    <property type="molecule type" value="Transcribed_RNA"/>
</dbReference>
<dbReference type="GO" id="GO:0005524">
    <property type="term" value="F:ATP binding"/>
    <property type="evidence" value="ECO:0007669"/>
    <property type="project" value="UniProtKB-KW"/>
</dbReference>
<gene>
    <name evidence="12" type="ORF">CEUR00632_LOCUS2308</name>
</gene>
<dbReference type="NCBIfam" id="TIGR01494">
    <property type="entry name" value="ATPase_P-type"/>
    <property type="match status" value="2"/>
</dbReference>
<feature type="compositionally biased region" description="Polar residues" evidence="10">
    <location>
        <begin position="118"/>
        <end position="128"/>
    </location>
</feature>
<dbReference type="InterPro" id="IPR001757">
    <property type="entry name" value="P_typ_ATPase"/>
</dbReference>
<dbReference type="InterPro" id="IPR023299">
    <property type="entry name" value="ATPase_P-typ_cyto_dom_N"/>
</dbReference>
<evidence type="ECO:0000256" key="1">
    <source>
        <dbReference type="ARBA" id="ARBA00004127"/>
    </source>
</evidence>
<feature type="region of interest" description="Disordered" evidence="10">
    <location>
        <begin position="419"/>
        <end position="453"/>
    </location>
</feature>
<feature type="region of interest" description="Disordered" evidence="10">
    <location>
        <begin position="52"/>
        <end position="166"/>
    </location>
</feature>
<dbReference type="PROSITE" id="PS00154">
    <property type="entry name" value="ATPASE_E1_E2"/>
    <property type="match status" value="1"/>
</dbReference>
<keyword evidence="9" id="KW-0472">Membrane</keyword>
<keyword evidence="7" id="KW-1278">Translocase</keyword>
<evidence type="ECO:0000256" key="8">
    <source>
        <dbReference type="ARBA" id="ARBA00022989"/>
    </source>
</evidence>
<evidence type="ECO:0000313" key="12">
    <source>
        <dbReference type="EMBL" id="CAD8282273.1"/>
    </source>
</evidence>
<feature type="compositionally biased region" description="Low complexity" evidence="10">
    <location>
        <begin position="139"/>
        <end position="150"/>
    </location>
</feature>
<dbReference type="InterPro" id="IPR023298">
    <property type="entry name" value="ATPase_P-typ_TM_dom_sf"/>
</dbReference>
<reference evidence="12" key="1">
    <citation type="submission" date="2021-01" db="EMBL/GenBank/DDBJ databases">
        <authorList>
            <person name="Corre E."/>
            <person name="Pelletier E."/>
            <person name="Niang G."/>
            <person name="Scheremetjew M."/>
            <person name="Finn R."/>
            <person name="Kale V."/>
            <person name="Holt S."/>
            <person name="Cochrane G."/>
            <person name="Meng A."/>
            <person name="Brown T."/>
            <person name="Cohen L."/>
        </authorList>
    </citation>
    <scope>NUCLEOTIDE SEQUENCE</scope>
    <source>
        <strain evidence="12">CCMP219</strain>
    </source>
</reference>
<dbReference type="GO" id="GO:0005388">
    <property type="term" value="F:P-type calcium transporter activity"/>
    <property type="evidence" value="ECO:0007669"/>
    <property type="project" value="TreeGrafter"/>
</dbReference>
<feature type="domain" description="Cation-transporting P-type ATPase N-terminal" evidence="11">
    <location>
        <begin position="199"/>
        <end position="269"/>
    </location>
</feature>
<dbReference type="InterPro" id="IPR023214">
    <property type="entry name" value="HAD_sf"/>
</dbReference>
<keyword evidence="6" id="KW-0460">Magnesium</keyword>
<proteinExistence type="predicted"/>
<evidence type="ECO:0000256" key="5">
    <source>
        <dbReference type="ARBA" id="ARBA00022840"/>
    </source>
</evidence>
<dbReference type="Pfam" id="PF00689">
    <property type="entry name" value="Cation_ATPase_C"/>
    <property type="match status" value="1"/>
</dbReference>
<dbReference type="SFLD" id="SFLDG00002">
    <property type="entry name" value="C1.7:_P-type_atpase_like"/>
    <property type="match status" value="1"/>
</dbReference>